<dbReference type="GO" id="GO:0006281">
    <property type="term" value="P:DNA repair"/>
    <property type="evidence" value="ECO:0007669"/>
    <property type="project" value="InterPro"/>
</dbReference>
<evidence type="ECO:0000259" key="2">
    <source>
        <dbReference type="SMART" id="SM00278"/>
    </source>
</evidence>
<reference evidence="3" key="1">
    <citation type="submission" date="2019-08" db="EMBL/GenBank/DDBJ databases">
        <authorList>
            <person name="Kucharzyk K."/>
            <person name="Murdoch R.W."/>
            <person name="Higgins S."/>
            <person name="Loffler F."/>
        </authorList>
    </citation>
    <scope>NUCLEOTIDE SEQUENCE</scope>
</reference>
<feature type="domain" description="Helix-hairpin-helix DNA-binding motif class 1" evidence="2">
    <location>
        <begin position="24"/>
        <end position="43"/>
    </location>
</feature>
<dbReference type="Pfam" id="PF14520">
    <property type="entry name" value="HHH_5"/>
    <property type="match status" value="1"/>
</dbReference>
<dbReference type="SUPFAM" id="SSF47781">
    <property type="entry name" value="RuvA domain 2-like"/>
    <property type="match status" value="1"/>
</dbReference>
<proteinExistence type="predicted"/>
<gene>
    <name evidence="3" type="primary">uvrC_56</name>
    <name evidence="3" type="ORF">SDC9_209250</name>
</gene>
<dbReference type="FunFam" id="1.10.150.20:FF:000005">
    <property type="entry name" value="UvrABC system protein C"/>
    <property type="match status" value="1"/>
</dbReference>
<dbReference type="SMART" id="SM00278">
    <property type="entry name" value="HhH1"/>
    <property type="match status" value="2"/>
</dbReference>
<dbReference type="InterPro" id="IPR050066">
    <property type="entry name" value="UvrABC_protein_C"/>
</dbReference>
<sequence>MQDEAHRLAIEYHRSLRQKKVAKSVLDEIEGIGPGRKRALFKHFKGIEDIKKASIEELGAVKGMNRKAAENIYNFFNK</sequence>
<accession>A0A645JEA0</accession>
<feature type="domain" description="Helix-hairpin-helix DNA-binding motif class 1" evidence="2">
    <location>
        <begin position="56"/>
        <end position="75"/>
    </location>
</feature>
<dbReference type="PANTHER" id="PTHR30562:SF1">
    <property type="entry name" value="UVRABC SYSTEM PROTEIN C"/>
    <property type="match status" value="1"/>
</dbReference>
<protein>
    <submittedName>
        <fullName evidence="3">UvrABC system protein C</fullName>
    </submittedName>
</protein>
<dbReference type="GO" id="GO:0009432">
    <property type="term" value="P:SOS response"/>
    <property type="evidence" value="ECO:0007669"/>
    <property type="project" value="UniProtKB-KW"/>
</dbReference>
<dbReference type="AlphaFoldDB" id="A0A645JEA0"/>
<organism evidence="3">
    <name type="scientific">bioreactor metagenome</name>
    <dbReference type="NCBI Taxonomy" id="1076179"/>
    <lineage>
        <taxon>unclassified sequences</taxon>
        <taxon>metagenomes</taxon>
        <taxon>ecological metagenomes</taxon>
    </lineage>
</organism>
<evidence type="ECO:0000313" key="3">
    <source>
        <dbReference type="EMBL" id="MPN61512.1"/>
    </source>
</evidence>
<dbReference type="Gene3D" id="1.10.150.20">
    <property type="entry name" value="5' to 3' exonuclease, C-terminal subdomain"/>
    <property type="match status" value="1"/>
</dbReference>
<dbReference type="InterPro" id="IPR003583">
    <property type="entry name" value="Hlx-hairpin-Hlx_DNA-bd_motif"/>
</dbReference>
<dbReference type="InterPro" id="IPR010994">
    <property type="entry name" value="RuvA_2-like"/>
</dbReference>
<dbReference type="GO" id="GO:0009380">
    <property type="term" value="C:excinuclease repair complex"/>
    <property type="evidence" value="ECO:0007669"/>
    <property type="project" value="TreeGrafter"/>
</dbReference>
<keyword evidence="1" id="KW-0227">DNA damage</keyword>
<dbReference type="GO" id="GO:0003677">
    <property type="term" value="F:DNA binding"/>
    <property type="evidence" value="ECO:0007669"/>
    <property type="project" value="InterPro"/>
</dbReference>
<dbReference type="PANTHER" id="PTHR30562">
    <property type="entry name" value="UVRC/OXIDOREDUCTASE"/>
    <property type="match status" value="1"/>
</dbReference>
<keyword evidence="1" id="KW-0742">SOS response</keyword>
<comment type="caution">
    <text evidence="3">The sequence shown here is derived from an EMBL/GenBank/DDBJ whole genome shotgun (WGS) entry which is preliminary data.</text>
</comment>
<evidence type="ECO:0000256" key="1">
    <source>
        <dbReference type="ARBA" id="ARBA00023236"/>
    </source>
</evidence>
<name>A0A645JEA0_9ZZZZ</name>
<dbReference type="EMBL" id="VSSQ01138214">
    <property type="protein sequence ID" value="MPN61512.1"/>
    <property type="molecule type" value="Genomic_DNA"/>
</dbReference>